<reference evidence="3 4" key="1">
    <citation type="journal article" date="2012" name="PLoS Pathog.">
        <title>Diverse lifestyles and strategies of plant pathogenesis encoded in the genomes of eighteen Dothideomycetes fungi.</title>
        <authorList>
            <person name="Ohm R.A."/>
            <person name="Feau N."/>
            <person name="Henrissat B."/>
            <person name="Schoch C.L."/>
            <person name="Horwitz B.A."/>
            <person name="Barry K.W."/>
            <person name="Condon B.J."/>
            <person name="Copeland A.C."/>
            <person name="Dhillon B."/>
            <person name="Glaser F."/>
            <person name="Hesse C.N."/>
            <person name="Kosti I."/>
            <person name="LaButti K."/>
            <person name="Lindquist E.A."/>
            <person name="Lucas S."/>
            <person name="Salamov A.A."/>
            <person name="Bradshaw R.E."/>
            <person name="Ciuffetti L."/>
            <person name="Hamelin R.C."/>
            <person name="Kema G.H.J."/>
            <person name="Lawrence C."/>
            <person name="Scott J.A."/>
            <person name="Spatafora J.W."/>
            <person name="Turgeon B.G."/>
            <person name="de Wit P.J.G.M."/>
            <person name="Zhong S."/>
            <person name="Goodwin S.B."/>
            <person name="Grigoriev I.V."/>
        </authorList>
    </citation>
    <scope>NUCLEOTIDE SEQUENCE [LARGE SCALE GENOMIC DNA]</scope>
    <source>
        <strain evidence="4">28A</strain>
    </source>
</reference>
<dbReference type="HOGENOM" id="CLU_046028_0_0_1"/>
<feature type="domain" description="F-box" evidence="2">
    <location>
        <begin position="58"/>
        <end position="104"/>
    </location>
</feature>
<keyword evidence="4" id="KW-1185">Reference proteome</keyword>
<dbReference type="Gene3D" id="1.20.1280.50">
    <property type="match status" value="1"/>
</dbReference>
<dbReference type="Proteomes" id="UP000016935">
    <property type="component" value="Unassembled WGS sequence"/>
</dbReference>
<evidence type="ECO:0000256" key="1">
    <source>
        <dbReference type="SAM" id="MobiDB-lite"/>
    </source>
</evidence>
<dbReference type="RefSeq" id="XP_008025089.1">
    <property type="nucleotide sequence ID" value="XM_008026898.1"/>
</dbReference>
<dbReference type="GeneID" id="19403572"/>
<sequence>MSQLSAARQPLNPPASPSADIDELPPYLRRHVQVGFNHDDITALLSSIESSQAASSSATRLALLPTEILLHILEYVPVDHLLDWRLVCRGFRDAIDGQVLYRQLRRTKLVGYMGPRHERPMDTLSDTEYEKIHLVHARFQRVEKSPEQETATGPRATNTPVWSHKYAVFSIDDAWYSDFHRIGGAAARQGDTIEDADAQWMITLDQLELCRPEDGFGTLRWCIWLDDAVLDLDFPVEDGRMHFDVDVNLNQRRIRVAWKDMLFRFLKTERALRMLLDEKRNETFTFSHSEDCLRLLRRTRLAASLNPSDKLDRHTRWSLRLLHPLFGRPGSHAHATALETTEDNALHMLLLLRRTAAMTTRQLAYLATLAAEYRVMEVRLRSLDDAFAEFKSYLSMPGFQMNILLPAMITNAGHLPRNPVAWPDDLRAKIEVQVERWKAQKATVDHLTAMLEASNQAMGVPDDSFDQLESDF</sequence>
<proteinExistence type="predicted"/>
<organism evidence="3 4">
    <name type="scientific">Exserohilum turcicum (strain 28A)</name>
    <name type="common">Northern leaf blight fungus</name>
    <name type="synonym">Setosphaeria turcica</name>
    <dbReference type="NCBI Taxonomy" id="671987"/>
    <lineage>
        <taxon>Eukaryota</taxon>
        <taxon>Fungi</taxon>
        <taxon>Dikarya</taxon>
        <taxon>Ascomycota</taxon>
        <taxon>Pezizomycotina</taxon>
        <taxon>Dothideomycetes</taxon>
        <taxon>Pleosporomycetidae</taxon>
        <taxon>Pleosporales</taxon>
        <taxon>Pleosporineae</taxon>
        <taxon>Pleosporaceae</taxon>
        <taxon>Exserohilum</taxon>
    </lineage>
</organism>
<dbReference type="SUPFAM" id="SSF81383">
    <property type="entry name" value="F-box domain"/>
    <property type="match status" value="1"/>
</dbReference>
<dbReference type="InterPro" id="IPR036047">
    <property type="entry name" value="F-box-like_dom_sf"/>
</dbReference>
<name>R0K2P5_EXST2</name>
<accession>R0K2P5</accession>
<gene>
    <name evidence="3" type="ORF">SETTUDRAFT_31677</name>
</gene>
<feature type="region of interest" description="Disordered" evidence="1">
    <location>
        <begin position="1"/>
        <end position="22"/>
    </location>
</feature>
<dbReference type="PROSITE" id="PS50181">
    <property type="entry name" value="FBOX"/>
    <property type="match status" value="1"/>
</dbReference>
<reference evidence="3 4" key="2">
    <citation type="journal article" date="2013" name="PLoS Genet.">
        <title>Comparative genome structure, secondary metabolite, and effector coding capacity across Cochliobolus pathogens.</title>
        <authorList>
            <person name="Condon B.J."/>
            <person name="Leng Y."/>
            <person name="Wu D."/>
            <person name="Bushley K.E."/>
            <person name="Ohm R.A."/>
            <person name="Otillar R."/>
            <person name="Martin J."/>
            <person name="Schackwitz W."/>
            <person name="Grimwood J."/>
            <person name="MohdZainudin N."/>
            <person name="Xue C."/>
            <person name="Wang R."/>
            <person name="Manning V.A."/>
            <person name="Dhillon B."/>
            <person name="Tu Z.J."/>
            <person name="Steffenson B.J."/>
            <person name="Salamov A."/>
            <person name="Sun H."/>
            <person name="Lowry S."/>
            <person name="LaButti K."/>
            <person name="Han J."/>
            <person name="Copeland A."/>
            <person name="Lindquist E."/>
            <person name="Barry K."/>
            <person name="Schmutz J."/>
            <person name="Baker S.E."/>
            <person name="Ciuffetti L.M."/>
            <person name="Grigoriev I.V."/>
            <person name="Zhong S."/>
            <person name="Turgeon B.G."/>
        </authorList>
    </citation>
    <scope>NUCLEOTIDE SEQUENCE [LARGE SCALE GENOMIC DNA]</scope>
    <source>
        <strain evidence="4">28A</strain>
    </source>
</reference>
<dbReference type="SMART" id="SM00256">
    <property type="entry name" value="FBOX"/>
    <property type="match status" value="1"/>
</dbReference>
<protein>
    <recommendedName>
        <fullName evidence="2">F-box domain-containing protein</fullName>
    </recommendedName>
</protein>
<evidence type="ECO:0000259" key="2">
    <source>
        <dbReference type="PROSITE" id="PS50181"/>
    </source>
</evidence>
<dbReference type="AlphaFoldDB" id="R0K2P5"/>
<dbReference type="eggNOG" id="ENOG502T5MM">
    <property type="taxonomic scope" value="Eukaryota"/>
</dbReference>
<dbReference type="Pfam" id="PF12937">
    <property type="entry name" value="F-box-like"/>
    <property type="match status" value="1"/>
</dbReference>
<evidence type="ECO:0000313" key="3">
    <source>
        <dbReference type="EMBL" id="EOA87413.1"/>
    </source>
</evidence>
<dbReference type="InterPro" id="IPR001810">
    <property type="entry name" value="F-box_dom"/>
</dbReference>
<dbReference type="OrthoDB" id="3695298at2759"/>
<dbReference type="EMBL" id="KB908592">
    <property type="protein sequence ID" value="EOA87413.1"/>
    <property type="molecule type" value="Genomic_DNA"/>
</dbReference>
<evidence type="ECO:0000313" key="4">
    <source>
        <dbReference type="Proteomes" id="UP000016935"/>
    </source>
</evidence>